<accession>A0A3R8TEW1</accession>
<dbReference type="SUPFAM" id="SSF51905">
    <property type="entry name" value="FAD/NAD(P)-binding domain"/>
    <property type="match status" value="1"/>
</dbReference>
<dbReference type="PRINTS" id="PR00469">
    <property type="entry name" value="PNDRDTASEII"/>
</dbReference>
<keyword evidence="2" id="KW-0560">Oxidoreductase</keyword>
<evidence type="ECO:0000256" key="2">
    <source>
        <dbReference type="ARBA" id="ARBA00023002"/>
    </source>
</evidence>
<keyword evidence="1" id="KW-0285">Flavoprotein</keyword>
<sequence>MTHDVIIIGGSYAGLSAALPLARARRSLLVVDAGVRRNRFAAFSHGFLTQDGAPPDQVAHTGQAQLKAYETVDWSATPVAQVSGQADAFSVRLQDGTEHTARRLVLATGVSDTLPELPGLAERWGRQVFHCPYCHGYELQQGPVGVLATSALSSHQALMLPDWGPTTFFLNDVAEPDTDTLAALQARGVTLVSGQVARLEGDEALQVVMQDQRRFEMAGLFIATQILPGPLATQLGCEMDTSPMGPFVKTDALKSTTVPGVFACGDVARPAGSIALAVGDGAMAGAAVHRSLMFGL</sequence>
<dbReference type="AlphaFoldDB" id="A0A3R8TEW1"/>
<evidence type="ECO:0000256" key="1">
    <source>
        <dbReference type="ARBA" id="ARBA00022630"/>
    </source>
</evidence>
<dbReference type="InterPro" id="IPR050097">
    <property type="entry name" value="Ferredoxin-NADP_redctase_2"/>
</dbReference>
<dbReference type="Proteomes" id="UP000269265">
    <property type="component" value="Unassembled WGS sequence"/>
</dbReference>
<dbReference type="InterPro" id="IPR023753">
    <property type="entry name" value="FAD/NAD-binding_dom"/>
</dbReference>
<protein>
    <submittedName>
        <fullName evidence="4">NAD(P)/FAD-dependent oxidoreductase</fullName>
    </submittedName>
</protein>
<proteinExistence type="predicted"/>
<dbReference type="OrthoDB" id="9786503at2"/>
<dbReference type="Pfam" id="PF07992">
    <property type="entry name" value="Pyr_redox_2"/>
    <property type="match status" value="2"/>
</dbReference>
<dbReference type="InterPro" id="IPR036188">
    <property type="entry name" value="FAD/NAD-bd_sf"/>
</dbReference>
<gene>
    <name evidence="4" type="ORF">EIP75_00200</name>
</gene>
<evidence type="ECO:0000259" key="3">
    <source>
        <dbReference type="Pfam" id="PF07992"/>
    </source>
</evidence>
<dbReference type="PRINTS" id="PR00368">
    <property type="entry name" value="FADPNR"/>
</dbReference>
<dbReference type="PANTHER" id="PTHR48105">
    <property type="entry name" value="THIOREDOXIN REDUCTASE 1-RELATED-RELATED"/>
    <property type="match status" value="1"/>
</dbReference>
<dbReference type="EMBL" id="RSED01000001">
    <property type="protein sequence ID" value="RRS06068.1"/>
    <property type="molecule type" value="Genomic_DNA"/>
</dbReference>
<evidence type="ECO:0000313" key="5">
    <source>
        <dbReference type="Proteomes" id="UP000269265"/>
    </source>
</evidence>
<name>A0A3R8TEW1_9BURK</name>
<comment type="caution">
    <text evidence="4">The sequence shown here is derived from an EMBL/GenBank/DDBJ whole genome shotgun (WGS) entry which is preliminary data.</text>
</comment>
<reference evidence="4 5" key="1">
    <citation type="submission" date="2018-12" db="EMBL/GenBank/DDBJ databases">
        <title>The whole draft genome of Aquabacterium sp. SJQ9.</title>
        <authorList>
            <person name="Sun L."/>
            <person name="Gao X."/>
            <person name="Chen W."/>
            <person name="Huang K."/>
        </authorList>
    </citation>
    <scope>NUCLEOTIDE SEQUENCE [LARGE SCALE GENOMIC DNA]</scope>
    <source>
        <strain evidence="4 5">SJQ9</strain>
    </source>
</reference>
<dbReference type="RefSeq" id="WP_125241211.1">
    <property type="nucleotide sequence ID" value="NZ_RSED01000001.1"/>
</dbReference>
<keyword evidence="5" id="KW-1185">Reference proteome</keyword>
<feature type="domain" description="FAD/NAD(P)-binding" evidence="3">
    <location>
        <begin position="182"/>
        <end position="276"/>
    </location>
</feature>
<dbReference type="GO" id="GO:0016491">
    <property type="term" value="F:oxidoreductase activity"/>
    <property type="evidence" value="ECO:0007669"/>
    <property type="project" value="UniProtKB-KW"/>
</dbReference>
<organism evidence="4 5">
    <name type="scientific">Aquabacterium soli</name>
    <dbReference type="NCBI Taxonomy" id="2493092"/>
    <lineage>
        <taxon>Bacteria</taxon>
        <taxon>Pseudomonadati</taxon>
        <taxon>Pseudomonadota</taxon>
        <taxon>Betaproteobacteria</taxon>
        <taxon>Burkholderiales</taxon>
        <taxon>Aquabacterium</taxon>
    </lineage>
</organism>
<dbReference type="Gene3D" id="3.50.50.60">
    <property type="entry name" value="FAD/NAD(P)-binding domain"/>
    <property type="match status" value="2"/>
</dbReference>
<feature type="domain" description="FAD/NAD(P)-binding" evidence="3">
    <location>
        <begin position="3"/>
        <end position="143"/>
    </location>
</feature>
<evidence type="ECO:0000313" key="4">
    <source>
        <dbReference type="EMBL" id="RRS06068.1"/>
    </source>
</evidence>